<evidence type="ECO:0000259" key="2">
    <source>
        <dbReference type="Pfam" id="PF13635"/>
    </source>
</evidence>
<evidence type="ECO:0000313" key="4">
    <source>
        <dbReference type="Proteomes" id="UP001524435"/>
    </source>
</evidence>
<feature type="domain" description="AAA" evidence="1">
    <location>
        <begin position="18"/>
        <end position="151"/>
    </location>
</feature>
<dbReference type="Gene3D" id="3.40.50.300">
    <property type="entry name" value="P-loop containing nucleotide triphosphate hydrolases"/>
    <property type="match status" value="1"/>
</dbReference>
<name>A0ABT1SK20_9FIRM</name>
<comment type="caution">
    <text evidence="3">The sequence shown here is derived from an EMBL/GenBank/DDBJ whole genome shotgun (WGS) entry which is preliminary data.</text>
</comment>
<evidence type="ECO:0000313" key="3">
    <source>
        <dbReference type="EMBL" id="MCQ5121578.1"/>
    </source>
</evidence>
<dbReference type="EMBL" id="JANGCH010000005">
    <property type="protein sequence ID" value="MCQ5121578.1"/>
    <property type="molecule type" value="Genomic_DNA"/>
</dbReference>
<keyword evidence="4" id="KW-1185">Reference proteome</keyword>
<dbReference type="Proteomes" id="UP001524435">
    <property type="component" value="Unassembled WGS sequence"/>
</dbReference>
<dbReference type="PANTHER" id="PTHR33295">
    <property type="entry name" value="ATPASE"/>
    <property type="match status" value="1"/>
</dbReference>
<dbReference type="Pfam" id="PF13173">
    <property type="entry name" value="AAA_14"/>
    <property type="match status" value="1"/>
</dbReference>
<reference evidence="3 4" key="1">
    <citation type="submission" date="2022-06" db="EMBL/GenBank/DDBJ databases">
        <title>Isolation of gut microbiota from human fecal samples.</title>
        <authorList>
            <person name="Pamer E.G."/>
            <person name="Barat B."/>
            <person name="Waligurski E."/>
            <person name="Medina S."/>
            <person name="Paddock L."/>
            <person name="Mostad J."/>
        </authorList>
    </citation>
    <scope>NUCLEOTIDE SEQUENCE [LARGE SCALE GENOMIC DNA]</scope>
    <source>
        <strain evidence="3 4">DFI.6.1</strain>
    </source>
</reference>
<protein>
    <submittedName>
        <fullName evidence="3">AAA family ATPase</fullName>
    </submittedName>
</protein>
<sequence length="440" mass="51226">MKRTILNQLRIWKQKPDKRPLIIKGARQVGKTYIIREFARTAYQDMVEINFERDLELKRIFEKAHKPKELLEYLQLSYLDKSFDSQTLLFMDEIQACPDALTALKFMAEEFPCDIICSGSLLGVAISRTSSYPMRYVETWEMKPMSFMEFLMAMGISEALLDQLREAVFLKIPLPEVLHEKMNELFKTYLIVGGMPEVVKKYKETKSYIECLRIQRGIVNDYLQDMVKYADGASALKIRECFASIPLQLAKENQKFQYSVVKKGYNARYYDASLKWLADSGLIIKVNRLSHIAKPITAQVELAVFKIFMADCGLFLSQLNDGDIKVVLDDEMGIYQGALYENVVAQMLAQYHKTCYYYEPSQSTEIDFIVEYEGEIIPIEVKAGVHTASISFRNYVKKYQPKQAYRFSKKNIGYDEVHQIHYFPLYTVEFLLEQEKQILQ</sequence>
<feature type="domain" description="DUF4143" evidence="2">
    <location>
        <begin position="224"/>
        <end position="384"/>
    </location>
</feature>
<organism evidence="3 4">
    <name type="scientific">Massilicoli timonensis</name>
    <dbReference type="NCBI Taxonomy" id="2015901"/>
    <lineage>
        <taxon>Bacteria</taxon>
        <taxon>Bacillati</taxon>
        <taxon>Bacillota</taxon>
        <taxon>Erysipelotrichia</taxon>
        <taxon>Erysipelotrichales</taxon>
        <taxon>Erysipelotrichaceae</taxon>
        <taxon>Massilicoli</taxon>
    </lineage>
</organism>
<dbReference type="InterPro" id="IPR041682">
    <property type="entry name" value="AAA_14"/>
</dbReference>
<accession>A0ABT1SK20</accession>
<gene>
    <name evidence="3" type="ORF">NE663_04805</name>
</gene>
<dbReference type="InterPro" id="IPR025420">
    <property type="entry name" value="DUF4143"/>
</dbReference>
<dbReference type="RefSeq" id="WP_178200633.1">
    <property type="nucleotide sequence ID" value="NZ_JANGCH010000005.1"/>
</dbReference>
<dbReference type="InterPro" id="IPR027417">
    <property type="entry name" value="P-loop_NTPase"/>
</dbReference>
<proteinExistence type="predicted"/>
<evidence type="ECO:0000259" key="1">
    <source>
        <dbReference type="Pfam" id="PF13173"/>
    </source>
</evidence>
<dbReference type="SUPFAM" id="SSF52540">
    <property type="entry name" value="P-loop containing nucleoside triphosphate hydrolases"/>
    <property type="match status" value="1"/>
</dbReference>
<dbReference type="Pfam" id="PF13635">
    <property type="entry name" value="DUF4143"/>
    <property type="match status" value="1"/>
</dbReference>
<dbReference type="PANTHER" id="PTHR33295:SF7">
    <property type="entry name" value="ATPASE"/>
    <property type="match status" value="1"/>
</dbReference>